<protein>
    <submittedName>
        <fullName evidence="1">Uncharacterized protein</fullName>
    </submittedName>
</protein>
<comment type="caution">
    <text evidence="1">The sequence shown here is derived from an EMBL/GenBank/DDBJ whole genome shotgun (WGS) entry which is preliminary data.</text>
</comment>
<evidence type="ECO:0000313" key="1">
    <source>
        <dbReference type="EMBL" id="KAJ3548794.1"/>
    </source>
</evidence>
<reference evidence="1" key="1">
    <citation type="submission" date="2022-08" db="EMBL/GenBank/DDBJ databases">
        <title>Genome Sequence of Fusarium decemcellulare.</title>
        <authorList>
            <person name="Buettner E."/>
        </authorList>
    </citation>
    <scope>NUCLEOTIDE SEQUENCE</scope>
    <source>
        <strain evidence="1">Babe19</strain>
    </source>
</reference>
<evidence type="ECO:0000313" key="2">
    <source>
        <dbReference type="Proteomes" id="UP001148629"/>
    </source>
</evidence>
<accession>A0ACC1SYU1</accession>
<proteinExistence type="predicted"/>
<organism evidence="1 2">
    <name type="scientific">Fusarium decemcellulare</name>
    <dbReference type="NCBI Taxonomy" id="57161"/>
    <lineage>
        <taxon>Eukaryota</taxon>
        <taxon>Fungi</taxon>
        <taxon>Dikarya</taxon>
        <taxon>Ascomycota</taxon>
        <taxon>Pezizomycotina</taxon>
        <taxon>Sordariomycetes</taxon>
        <taxon>Hypocreomycetidae</taxon>
        <taxon>Hypocreales</taxon>
        <taxon>Nectriaceae</taxon>
        <taxon>Fusarium</taxon>
        <taxon>Fusarium decemcellulare species complex</taxon>
    </lineage>
</organism>
<sequence length="364" mass="40989">MADYSEYGRPAEEWINFVESGSLKPPPAGLALDERRNYLNERRVKLHKEFYGAPSENIEIIHISIPTPDDSSVKARLYRPRQNKKAKLPLIIHLHSGGWHLGNLETEEPFCTWLCSSLQGRRPPGFAVLNVNYCHTPEYHFPTQLNDAYAALEYFTGVSPSDQGLYNVDPMEMFLSGTSAGAHLAIGCMVRDVRSRAVSGQARGRRIKGLILTCPPTVYPDLFPFHLMRSKDVSSYVENANDPVLGINVAKTFWGLYLGNSNEGLDEENQAVKSQALISPLISDGAFFDGDLWPPTSIYVAGLDCLRDEALLFEEKLRSKGVNTRLHVYEGFPHAFNLLPQLEESKKWRENMLDDLLRFTDTAK</sequence>
<dbReference type="Proteomes" id="UP001148629">
    <property type="component" value="Unassembled WGS sequence"/>
</dbReference>
<name>A0ACC1SYU1_9HYPO</name>
<dbReference type="EMBL" id="JANRMS010000038">
    <property type="protein sequence ID" value="KAJ3548794.1"/>
    <property type="molecule type" value="Genomic_DNA"/>
</dbReference>
<keyword evidence="2" id="KW-1185">Reference proteome</keyword>
<gene>
    <name evidence="1" type="ORF">NM208_g822</name>
</gene>